<name>A0A066W1G9_TILAU</name>
<feature type="compositionally biased region" description="Basic residues" evidence="1">
    <location>
        <begin position="231"/>
        <end position="242"/>
    </location>
</feature>
<keyword evidence="3" id="KW-1185">Reference proteome</keyword>
<proteinExistence type="predicted"/>
<dbReference type="AlphaFoldDB" id="A0A066W1G9"/>
<sequence>MNVIRRQASKSEVNYGARDAVNYMVRISLASQHASCNLSPHMEGVPLHAALHATTVVVRHRWARSDTQCCDGSLMGCDIFLPPRGYISPGTIPNDNARLREMVAKLDVPGILSLIDVVLNQVNRERQVIRGSLRRTHRRASPRRFRNAMRTSTAKTLQDGPGVQAWTVRIRSACAIDSVRQAFCTETLGVAFACLVNSLPILRPIVLCKVESLLIRSGLFIAMKNAGRVSVSRHPHRRRRLPSGRMGDQRAQRRRQRLDIVDGCARILVRTLDIQRRDVALSQRRVHAAGRLYASSMRGALEEIKDLYGTDGPAMDCTQCCGARGEQGRTIRAGSEDIA</sequence>
<feature type="region of interest" description="Disordered" evidence="1">
    <location>
        <begin position="231"/>
        <end position="254"/>
    </location>
</feature>
<gene>
    <name evidence="2" type="ORF">K437DRAFT_128663</name>
</gene>
<protein>
    <submittedName>
        <fullName evidence="2">Uncharacterized protein</fullName>
    </submittedName>
</protein>
<reference evidence="2 3" key="1">
    <citation type="submission" date="2014-05" db="EMBL/GenBank/DDBJ databases">
        <title>Draft genome sequence of a rare smut relative, Tilletiaria anomala UBC 951.</title>
        <authorList>
            <consortium name="DOE Joint Genome Institute"/>
            <person name="Toome M."/>
            <person name="Kuo A."/>
            <person name="Henrissat B."/>
            <person name="Lipzen A."/>
            <person name="Tritt A."/>
            <person name="Yoshinaga Y."/>
            <person name="Zane M."/>
            <person name="Barry K."/>
            <person name="Grigoriev I.V."/>
            <person name="Spatafora J.W."/>
            <person name="Aimea M.C."/>
        </authorList>
    </citation>
    <scope>NUCLEOTIDE SEQUENCE [LARGE SCALE GENOMIC DNA]</scope>
    <source>
        <strain evidence="2 3">UBC 951</strain>
    </source>
</reference>
<accession>A0A066W1G9</accession>
<evidence type="ECO:0000313" key="2">
    <source>
        <dbReference type="EMBL" id="KDN44899.1"/>
    </source>
</evidence>
<dbReference type="InParanoid" id="A0A066W1G9"/>
<dbReference type="GeneID" id="25261451"/>
<dbReference type="Proteomes" id="UP000027361">
    <property type="component" value="Unassembled WGS sequence"/>
</dbReference>
<dbReference type="RefSeq" id="XP_013242966.1">
    <property type="nucleotide sequence ID" value="XM_013387512.1"/>
</dbReference>
<organism evidence="2 3">
    <name type="scientific">Tilletiaria anomala (strain ATCC 24038 / CBS 436.72 / UBC 951)</name>
    <dbReference type="NCBI Taxonomy" id="1037660"/>
    <lineage>
        <taxon>Eukaryota</taxon>
        <taxon>Fungi</taxon>
        <taxon>Dikarya</taxon>
        <taxon>Basidiomycota</taxon>
        <taxon>Ustilaginomycotina</taxon>
        <taxon>Exobasidiomycetes</taxon>
        <taxon>Georgefischeriales</taxon>
        <taxon>Tilletiariaceae</taxon>
        <taxon>Tilletiaria</taxon>
    </lineage>
</organism>
<dbReference type="EMBL" id="JMSN01000047">
    <property type="protein sequence ID" value="KDN44899.1"/>
    <property type="molecule type" value="Genomic_DNA"/>
</dbReference>
<comment type="caution">
    <text evidence="2">The sequence shown here is derived from an EMBL/GenBank/DDBJ whole genome shotgun (WGS) entry which is preliminary data.</text>
</comment>
<evidence type="ECO:0000256" key="1">
    <source>
        <dbReference type="SAM" id="MobiDB-lite"/>
    </source>
</evidence>
<evidence type="ECO:0000313" key="3">
    <source>
        <dbReference type="Proteomes" id="UP000027361"/>
    </source>
</evidence>
<dbReference type="HOGENOM" id="CLU_819367_0_0_1"/>